<feature type="domain" description="Peptidase M48" evidence="10">
    <location>
        <begin position="221"/>
        <end position="446"/>
    </location>
</feature>
<dbReference type="Pfam" id="PF16491">
    <property type="entry name" value="Peptidase_M48_N"/>
    <property type="match status" value="1"/>
</dbReference>
<dbReference type="PANTHER" id="PTHR10120">
    <property type="entry name" value="CAAX PRENYL PROTEASE 1"/>
    <property type="match status" value="1"/>
</dbReference>
<dbReference type="HOGENOM" id="CLU_025947_3_0_1"/>
<proteinExistence type="inferred from homology"/>
<keyword evidence="9" id="KW-0256">Endoplasmic reticulum</keyword>
<dbReference type="GO" id="GO:0005789">
    <property type="term" value="C:endoplasmic reticulum membrane"/>
    <property type="evidence" value="ECO:0007669"/>
    <property type="project" value="UniProtKB-SubCell"/>
</dbReference>
<dbReference type="FunFam" id="3.30.2010.10:FF:000010">
    <property type="entry name" value="M48 family peptidase"/>
    <property type="match status" value="1"/>
</dbReference>
<feature type="transmembrane region" description="Helical" evidence="9">
    <location>
        <begin position="106"/>
        <end position="127"/>
    </location>
</feature>
<gene>
    <name evidence="12" type="primary">Dgri\GH22829</name>
    <name evidence="12" type="ORF">Dgri_GH22829</name>
</gene>
<dbReference type="eggNOG" id="KOG2719">
    <property type="taxonomic scope" value="Eukaryota"/>
</dbReference>
<comment type="catalytic activity">
    <reaction evidence="6 9">
        <text>Hydrolyzes the peptide bond -P2-(S-farnesyl or geranylgeranyl)C-P1'-P2'-P3'-COOH where P1' and P2' are amino acids with aliphatic side chains and P3' is any C-terminal residue.</text>
        <dbReference type="EC" id="3.4.24.84"/>
    </reaction>
</comment>
<name>B4JW13_DROGR</name>
<keyword evidence="5 9" id="KW-0482">Metalloprotease</keyword>
<organism evidence="13">
    <name type="scientific">Drosophila grimshawi</name>
    <name type="common">Hawaiian fruit fly</name>
    <name type="synonym">Idiomyia grimshawi</name>
    <dbReference type="NCBI Taxonomy" id="7222"/>
    <lineage>
        <taxon>Eukaryota</taxon>
        <taxon>Metazoa</taxon>
        <taxon>Ecdysozoa</taxon>
        <taxon>Arthropoda</taxon>
        <taxon>Hexapoda</taxon>
        <taxon>Insecta</taxon>
        <taxon>Pterygota</taxon>
        <taxon>Neoptera</taxon>
        <taxon>Endopterygota</taxon>
        <taxon>Diptera</taxon>
        <taxon>Brachycera</taxon>
        <taxon>Muscomorpha</taxon>
        <taxon>Ephydroidea</taxon>
        <taxon>Drosophilidae</taxon>
        <taxon>Drosophila</taxon>
        <taxon>Hawaiian Drosophila</taxon>
    </lineage>
</organism>
<feature type="active site" description="Proton donor" evidence="7">
    <location>
        <position position="393"/>
    </location>
</feature>
<evidence type="ECO:0000259" key="11">
    <source>
        <dbReference type="Pfam" id="PF16491"/>
    </source>
</evidence>
<evidence type="ECO:0000259" key="10">
    <source>
        <dbReference type="Pfam" id="PF01435"/>
    </source>
</evidence>
<dbReference type="Pfam" id="PF01435">
    <property type="entry name" value="Peptidase_M48"/>
    <property type="match status" value="1"/>
</dbReference>
<dbReference type="GO" id="GO:0071586">
    <property type="term" value="P:CAAX-box protein processing"/>
    <property type="evidence" value="ECO:0007669"/>
    <property type="project" value="UniProtKB-UniRule"/>
</dbReference>
<dbReference type="AlphaFoldDB" id="B4JW13"/>
<evidence type="ECO:0000256" key="2">
    <source>
        <dbReference type="ARBA" id="ARBA00022723"/>
    </source>
</evidence>
<comment type="cofactor">
    <cofactor evidence="8 9">
        <name>Zn(2+)</name>
        <dbReference type="ChEBI" id="CHEBI:29105"/>
    </cofactor>
    <text evidence="8 9">Binds 1 zinc ion per subunit.</text>
</comment>
<dbReference type="GO" id="GO:0046872">
    <property type="term" value="F:metal ion binding"/>
    <property type="evidence" value="ECO:0007669"/>
    <property type="project" value="UniProtKB-UniRule"/>
</dbReference>
<feature type="transmembrane region" description="Helical" evidence="9">
    <location>
        <begin position="163"/>
        <end position="183"/>
    </location>
</feature>
<evidence type="ECO:0000256" key="1">
    <source>
        <dbReference type="ARBA" id="ARBA00022670"/>
    </source>
</evidence>
<evidence type="ECO:0000313" key="13">
    <source>
        <dbReference type="Proteomes" id="UP000001070"/>
    </source>
</evidence>
<reference evidence="12 13" key="1">
    <citation type="journal article" date="2007" name="Nature">
        <title>Evolution of genes and genomes on the Drosophila phylogeny.</title>
        <authorList>
            <consortium name="Drosophila 12 Genomes Consortium"/>
            <person name="Clark A.G."/>
            <person name="Eisen M.B."/>
            <person name="Smith D.R."/>
            <person name="Bergman C.M."/>
            <person name="Oliver B."/>
            <person name="Markow T.A."/>
            <person name="Kaufman T.C."/>
            <person name="Kellis M."/>
            <person name="Gelbart W."/>
            <person name="Iyer V.N."/>
            <person name="Pollard D.A."/>
            <person name="Sackton T.B."/>
            <person name="Larracuente A.M."/>
            <person name="Singh N.D."/>
            <person name="Abad J.P."/>
            <person name="Abt D.N."/>
            <person name="Adryan B."/>
            <person name="Aguade M."/>
            <person name="Akashi H."/>
            <person name="Anderson W.W."/>
            <person name="Aquadro C.F."/>
            <person name="Ardell D.H."/>
            <person name="Arguello R."/>
            <person name="Artieri C.G."/>
            <person name="Barbash D.A."/>
            <person name="Barker D."/>
            <person name="Barsanti P."/>
            <person name="Batterham P."/>
            <person name="Batzoglou S."/>
            <person name="Begun D."/>
            <person name="Bhutkar A."/>
            <person name="Blanco E."/>
            <person name="Bosak S.A."/>
            <person name="Bradley R.K."/>
            <person name="Brand A.D."/>
            <person name="Brent M.R."/>
            <person name="Brooks A.N."/>
            <person name="Brown R.H."/>
            <person name="Butlin R.K."/>
            <person name="Caggese C."/>
            <person name="Calvi B.R."/>
            <person name="Bernardo de Carvalho A."/>
            <person name="Caspi A."/>
            <person name="Castrezana S."/>
            <person name="Celniker S.E."/>
            <person name="Chang J.L."/>
            <person name="Chapple C."/>
            <person name="Chatterji S."/>
            <person name="Chinwalla A."/>
            <person name="Civetta A."/>
            <person name="Clifton S.W."/>
            <person name="Comeron J.M."/>
            <person name="Costello J.C."/>
            <person name="Coyne J.A."/>
            <person name="Daub J."/>
            <person name="David R.G."/>
            <person name="Delcher A.L."/>
            <person name="Delehaunty K."/>
            <person name="Do C.B."/>
            <person name="Ebling H."/>
            <person name="Edwards K."/>
            <person name="Eickbush T."/>
            <person name="Evans J.D."/>
            <person name="Filipski A."/>
            <person name="Findeiss S."/>
            <person name="Freyhult E."/>
            <person name="Fulton L."/>
            <person name="Fulton R."/>
            <person name="Garcia A.C."/>
            <person name="Gardiner A."/>
            <person name="Garfield D.A."/>
            <person name="Garvin B.E."/>
            <person name="Gibson G."/>
            <person name="Gilbert D."/>
            <person name="Gnerre S."/>
            <person name="Godfrey J."/>
            <person name="Good R."/>
            <person name="Gotea V."/>
            <person name="Gravely B."/>
            <person name="Greenberg A.J."/>
            <person name="Griffiths-Jones S."/>
            <person name="Gross S."/>
            <person name="Guigo R."/>
            <person name="Gustafson E.A."/>
            <person name="Haerty W."/>
            <person name="Hahn M.W."/>
            <person name="Halligan D.L."/>
            <person name="Halpern A.L."/>
            <person name="Halter G.M."/>
            <person name="Han M.V."/>
            <person name="Heger A."/>
            <person name="Hillier L."/>
            <person name="Hinrichs A.S."/>
            <person name="Holmes I."/>
            <person name="Hoskins R.A."/>
            <person name="Hubisz M.J."/>
            <person name="Hultmark D."/>
            <person name="Huntley M.A."/>
            <person name="Jaffe D.B."/>
            <person name="Jagadeeshan S."/>
            <person name="Jeck W.R."/>
            <person name="Johnson J."/>
            <person name="Jones C.D."/>
            <person name="Jordan W.C."/>
            <person name="Karpen G.H."/>
            <person name="Kataoka E."/>
            <person name="Keightley P.D."/>
            <person name="Kheradpour P."/>
            <person name="Kirkness E.F."/>
            <person name="Koerich L.B."/>
            <person name="Kristiansen K."/>
            <person name="Kudrna D."/>
            <person name="Kulathinal R.J."/>
            <person name="Kumar S."/>
            <person name="Kwok R."/>
            <person name="Lander E."/>
            <person name="Langley C.H."/>
            <person name="Lapoint R."/>
            <person name="Lazzaro B.P."/>
            <person name="Lee S.J."/>
            <person name="Levesque L."/>
            <person name="Li R."/>
            <person name="Lin C.F."/>
            <person name="Lin M.F."/>
            <person name="Lindblad-Toh K."/>
            <person name="Llopart A."/>
            <person name="Long M."/>
            <person name="Low L."/>
            <person name="Lozovsky E."/>
            <person name="Lu J."/>
            <person name="Luo M."/>
            <person name="Machado C.A."/>
            <person name="Makalowski W."/>
            <person name="Marzo M."/>
            <person name="Matsuda M."/>
            <person name="Matzkin L."/>
            <person name="McAllister B."/>
            <person name="McBride C.S."/>
            <person name="McKernan B."/>
            <person name="McKernan K."/>
            <person name="Mendez-Lago M."/>
            <person name="Minx P."/>
            <person name="Mollenhauer M.U."/>
            <person name="Montooth K."/>
            <person name="Mount S.M."/>
            <person name="Mu X."/>
            <person name="Myers E."/>
            <person name="Negre B."/>
            <person name="Newfeld S."/>
            <person name="Nielsen R."/>
            <person name="Noor M.A."/>
            <person name="O'Grady P."/>
            <person name="Pachter L."/>
            <person name="Papaceit M."/>
            <person name="Parisi M.J."/>
            <person name="Parisi M."/>
            <person name="Parts L."/>
            <person name="Pedersen J.S."/>
            <person name="Pesole G."/>
            <person name="Phillippy A.M."/>
            <person name="Ponting C.P."/>
            <person name="Pop M."/>
            <person name="Porcelli D."/>
            <person name="Powell J.R."/>
            <person name="Prohaska S."/>
            <person name="Pruitt K."/>
            <person name="Puig M."/>
            <person name="Quesneville H."/>
            <person name="Ram K.R."/>
            <person name="Rand D."/>
            <person name="Rasmussen M.D."/>
            <person name="Reed L.K."/>
            <person name="Reenan R."/>
            <person name="Reily A."/>
            <person name="Remington K.A."/>
            <person name="Rieger T.T."/>
            <person name="Ritchie M.G."/>
            <person name="Robin C."/>
            <person name="Rogers Y.H."/>
            <person name="Rohde C."/>
            <person name="Rozas J."/>
            <person name="Rubenfield M.J."/>
            <person name="Ruiz A."/>
            <person name="Russo S."/>
            <person name="Salzberg S.L."/>
            <person name="Sanchez-Gracia A."/>
            <person name="Saranga D.J."/>
            <person name="Sato H."/>
            <person name="Schaeffer S.W."/>
            <person name="Schatz M.C."/>
            <person name="Schlenke T."/>
            <person name="Schwartz R."/>
            <person name="Segarra C."/>
            <person name="Singh R.S."/>
            <person name="Sirot L."/>
            <person name="Sirota M."/>
            <person name="Sisneros N.B."/>
            <person name="Smith C.D."/>
            <person name="Smith T.F."/>
            <person name="Spieth J."/>
            <person name="Stage D.E."/>
            <person name="Stark A."/>
            <person name="Stephan W."/>
            <person name="Strausberg R.L."/>
            <person name="Strempel S."/>
            <person name="Sturgill D."/>
            <person name="Sutton G."/>
            <person name="Sutton G.G."/>
            <person name="Tao W."/>
            <person name="Teichmann S."/>
            <person name="Tobari Y.N."/>
            <person name="Tomimura Y."/>
            <person name="Tsolas J.M."/>
            <person name="Valente V.L."/>
            <person name="Venter E."/>
            <person name="Venter J.C."/>
            <person name="Vicario S."/>
            <person name="Vieira F.G."/>
            <person name="Vilella A.J."/>
            <person name="Villasante A."/>
            <person name="Walenz B."/>
            <person name="Wang J."/>
            <person name="Wasserman M."/>
            <person name="Watts T."/>
            <person name="Wilson D."/>
            <person name="Wilson R.K."/>
            <person name="Wing R.A."/>
            <person name="Wolfner M.F."/>
            <person name="Wong A."/>
            <person name="Wong G.K."/>
            <person name="Wu C.I."/>
            <person name="Wu G."/>
            <person name="Yamamoto D."/>
            <person name="Yang H.P."/>
            <person name="Yang S.P."/>
            <person name="Yorke J.A."/>
            <person name="Yoshida K."/>
            <person name="Zdobnov E."/>
            <person name="Zhang P."/>
            <person name="Zhang Y."/>
            <person name="Zimin A.V."/>
            <person name="Baldwin J."/>
            <person name="Abdouelleil A."/>
            <person name="Abdulkadir J."/>
            <person name="Abebe A."/>
            <person name="Abera B."/>
            <person name="Abreu J."/>
            <person name="Acer S.C."/>
            <person name="Aftuck L."/>
            <person name="Alexander A."/>
            <person name="An P."/>
            <person name="Anderson E."/>
            <person name="Anderson S."/>
            <person name="Arachi H."/>
            <person name="Azer M."/>
            <person name="Bachantsang P."/>
            <person name="Barry A."/>
            <person name="Bayul T."/>
            <person name="Berlin A."/>
            <person name="Bessette D."/>
            <person name="Bloom T."/>
            <person name="Blye J."/>
            <person name="Boguslavskiy L."/>
            <person name="Bonnet C."/>
            <person name="Boukhgalter B."/>
            <person name="Bourzgui I."/>
            <person name="Brown A."/>
            <person name="Cahill P."/>
            <person name="Channer S."/>
            <person name="Cheshatsang Y."/>
            <person name="Chuda L."/>
            <person name="Citroen M."/>
            <person name="Collymore A."/>
            <person name="Cooke P."/>
            <person name="Costello M."/>
            <person name="D'Aco K."/>
            <person name="Daza R."/>
            <person name="De Haan G."/>
            <person name="DeGray S."/>
            <person name="DeMaso C."/>
            <person name="Dhargay N."/>
            <person name="Dooley K."/>
            <person name="Dooley E."/>
            <person name="Doricent M."/>
            <person name="Dorje P."/>
            <person name="Dorjee K."/>
            <person name="Dupes A."/>
            <person name="Elong R."/>
            <person name="Falk J."/>
            <person name="Farina A."/>
            <person name="Faro S."/>
            <person name="Ferguson D."/>
            <person name="Fisher S."/>
            <person name="Foley C.D."/>
            <person name="Franke A."/>
            <person name="Friedrich D."/>
            <person name="Gadbois L."/>
            <person name="Gearin G."/>
            <person name="Gearin C.R."/>
            <person name="Giannoukos G."/>
            <person name="Goode T."/>
            <person name="Graham J."/>
            <person name="Grandbois E."/>
            <person name="Grewal S."/>
            <person name="Gyaltsen K."/>
            <person name="Hafez N."/>
            <person name="Hagos B."/>
            <person name="Hall J."/>
            <person name="Henson C."/>
            <person name="Hollinger A."/>
            <person name="Honan T."/>
            <person name="Huard M.D."/>
            <person name="Hughes L."/>
            <person name="Hurhula B."/>
            <person name="Husby M.E."/>
            <person name="Kamat A."/>
            <person name="Kanga B."/>
            <person name="Kashin S."/>
            <person name="Khazanovich D."/>
            <person name="Kisner P."/>
            <person name="Lance K."/>
            <person name="Lara M."/>
            <person name="Lee W."/>
            <person name="Lennon N."/>
            <person name="Letendre F."/>
            <person name="LeVine R."/>
            <person name="Lipovsky A."/>
            <person name="Liu X."/>
            <person name="Liu J."/>
            <person name="Liu S."/>
            <person name="Lokyitsang T."/>
            <person name="Lokyitsang Y."/>
            <person name="Lubonja R."/>
            <person name="Lui A."/>
            <person name="MacDonald P."/>
            <person name="Magnisalis V."/>
            <person name="Maru K."/>
            <person name="Matthews C."/>
            <person name="McCusker W."/>
            <person name="McDonough S."/>
            <person name="Mehta T."/>
            <person name="Meldrim J."/>
            <person name="Meneus L."/>
            <person name="Mihai O."/>
            <person name="Mihalev A."/>
            <person name="Mihova T."/>
            <person name="Mittelman R."/>
            <person name="Mlenga V."/>
            <person name="Montmayeur A."/>
            <person name="Mulrain L."/>
            <person name="Navidi A."/>
            <person name="Naylor J."/>
            <person name="Negash T."/>
            <person name="Nguyen T."/>
            <person name="Nguyen N."/>
            <person name="Nicol R."/>
            <person name="Norbu C."/>
            <person name="Norbu N."/>
            <person name="Novod N."/>
            <person name="O'Neill B."/>
            <person name="Osman S."/>
            <person name="Markiewicz E."/>
            <person name="Oyono O.L."/>
            <person name="Patti C."/>
            <person name="Phunkhang P."/>
            <person name="Pierre F."/>
            <person name="Priest M."/>
            <person name="Raghuraman S."/>
            <person name="Rege F."/>
            <person name="Reyes R."/>
            <person name="Rise C."/>
            <person name="Rogov P."/>
            <person name="Ross K."/>
            <person name="Ryan E."/>
            <person name="Settipalli S."/>
            <person name="Shea T."/>
            <person name="Sherpa N."/>
            <person name="Shi L."/>
            <person name="Shih D."/>
            <person name="Sparrow T."/>
            <person name="Spaulding J."/>
            <person name="Stalker J."/>
            <person name="Stange-Thomann N."/>
            <person name="Stavropoulos S."/>
            <person name="Stone C."/>
            <person name="Strader C."/>
            <person name="Tesfaye S."/>
            <person name="Thomson T."/>
            <person name="Thoulutsang Y."/>
            <person name="Thoulutsang D."/>
            <person name="Topham K."/>
            <person name="Topping I."/>
            <person name="Tsamla T."/>
            <person name="Vassiliev H."/>
            <person name="Vo A."/>
            <person name="Wangchuk T."/>
            <person name="Wangdi T."/>
            <person name="Weiand M."/>
            <person name="Wilkinson J."/>
            <person name="Wilson A."/>
            <person name="Yadav S."/>
            <person name="Young G."/>
            <person name="Yu Q."/>
            <person name="Zembek L."/>
            <person name="Zhong D."/>
            <person name="Zimmer A."/>
            <person name="Zwirko Z."/>
            <person name="Jaffe D.B."/>
            <person name="Alvarez P."/>
            <person name="Brockman W."/>
            <person name="Butler J."/>
            <person name="Chin C."/>
            <person name="Gnerre S."/>
            <person name="Grabherr M."/>
            <person name="Kleber M."/>
            <person name="Mauceli E."/>
            <person name="MacCallum I."/>
        </authorList>
    </citation>
    <scope>NUCLEOTIDE SEQUENCE [LARGE SCALE GENOMIC DNA]</scope>
    <source>
        <strain evidence="13">Tucson 15287-2541.00</strain>
    </source>
</reference>
<evidence type="ECO:0000256" key="4">
    <source>
        <dbReference type="ARBA" id="ARBA00022833"/>
    </source>
</evidence>
<feature type="binding site" evidence="8">
    <location>
        <position position="312"/>
    </location>
    <ligand>
        <name>Zn(2+)</name>
        <dbReference type="ChEBI" id="CHEBI:29105"/>
        <note>catalytic</note>
    </ligand>
</feature>
<feature type="binding site" evidence="8">
    <location>
        <position position="389"/>
    </location>
    <ligand>
        <name>Zn(2+)</name>
        <dbReference type="ChEBI" id="CHEBI:29105"/>
        <note>catalytic</note>
    </ligand>
</feature>
<dbReference type="STRING" id="7222.B4JW13"/>
<sequence>MATLWNDPVLLLFVILFILVVDNLWSTYLLLREIILVYQVEQVPDVLRPYLAQDLFNRMRDYKLHKSWFLLINTFGVVVICGCLELYFGFFPFVWNLAGHCAIWQWMEHEICLSIIFVILLSIYVTLKSLPGHIYEKCCIPSLVNHPKQSLLRRILSEILDTVLSLLLMVVIVTVVVALVTYLGQYFFLGLYLTALLLTSLAIVLLPFVIDPIIGKRVPIENPTLLASLEELTLRTDFPMRQVHIIRVRDPNMGSNAFFYGACCLKRIVIFDTLLLNRGLHDAAQLAEQKVDLGKGLRDAQVVAVVAHELGHWKHGHFYKAMGMFQINMFLTLFLFSLCFPHGPIYQAIGFEMGVQPIVVGFIIIFGYVLTPYFAISNVIMLSVTRQFEYQADKFAFQLGYAHNLRIALLKLYADNLSFPISDECYSSWHHTHPTVLHRLARLEKLDELNS</sequence>
<comment type="similarity">
    <text evidence="9">Belongs to the peptidase M48A family.</text>
</comment>
<feature type="domain" description="CAAX prenyl protease 1 N-terminal" evidence="11">
    <location>
        <begin position="37"/>
        <end position="216"/>
    </location>
</feature>
<dbReference type="MEROPS" id="M48.A06"/>
<feature type="transmembrane region" description="Helical" evidence="9">
    <location>
        <begin position="12"/>
        <end position="31"/>
    </location>
</feature>
<protein>
    <recommendedName>
        <fullName evidence="9">CAAX prenyl protease</fullName>
        <ecNumber evidence="9">3.4.24.84</ecNumber>
    </recommendedName>
</protein>
<keyword evidence="4 8" id="KW-0862">Zinc</keyword>
<feature type="active site" evidence="7">
    <location>
        <position position="309"/>
    </location>
</feature>
<feature type="transmembrane region" description="Helical" evidence="9">
    <location>
        <begin position="327"/>
        <end position="349"/>
    </location>
</feature>
<evidence type="ECO:0000256" key="8">
    <source>
        <dbReference type="PIRSR" id="PIRSR627057-2"/>
    </source>
</evidence>
<dbReference type="PhylomeDB" id="B4JW13"/>
<dbReference type="InterPro" id="IPR001915">
    <property type="entry name" value="Peptidase_M48"/>
</dbReference>
<keyword evidence="9" id="KW-0812">Transmembrane</keyword>
<dbReference type="OMA" id="MEHEACV"/>
<keyword evidence="1 9" id="KW-0645">Protease</keyword>
<dbReference type="GO" id="GO:0007283">
    <property type="term" value="P:spermatogenesis"/>
    <property type="evidence" value="ECO:0007669"/>
    <property type="project" value="EnsemblMetazoa"/>
</dbReference>
<evidence type="ECO:0000256" key="5">
    <source>
        <dbReference type="ARBA" id="ARBA00023049"/>
    </source>
</evidence>
<evidence type="ECO:0000256" key="9">
    <source>
        <dbReference type="RuleBase" id="RU366005"/>
    </source>
</evidence>
<feature type="binding site" evidence="8">
    <location>
        <position position="308"/>
    </location>
    <ligand>
        <name>Zn(2+)</name>
        <dbReference type="ChEBI" id="CHEBI:29105"/>
        <note>catalytic</note>
    </ligand>
</feature>
<dbReference type="CDD" id="cd07343">
    <property type="entry name" value="M48A_Zmpste24p_like"/>
    <property type="match status" value="1"/>
</dbReference>
<dbReference type="InterPro" id="IPR032456">
    <property type="entry name" value="Peptidase_M48_N"/>
</dbReference>
<dbReference type="EC" id="3.4.24.84" evidence="9"/>
<feature type="transmembrane region" description="Helical" evidence="9">
    <location>
        <begin position="68"/>
        <end position="94"/>
    </location>
</feature>
<feature type="transmembrane region" description="Helical" evidence="9">
    <location>
        <begin position="189"/>
        <end position="210"/>
    </location>
</feature>
<keyword evidence="9" id="KW-1133">Transmembrane helix</keyword>
<evidence type="ECO:0000313" key="12">
    <source>
        <dbReference type="EMBL" id="EDV98151.1"/>
    </source>
</evidence>
<dbReference type="KEGG" id="dgr:6569145"/>
<evidence type="ECO:0000256" key="7">
    <source>
        <dbReference type="PIRSR" id="PIRSR627057-1"/>
    </source>
</evidence>
<keyword evidence="3 9" id="KW-0378">Hydrolase</keyword>
<keyword evidence="9" id="KW-0472">Membrane</keyword>
<keyword evidence="13" id="KW-1185">Reference proteome</keyword>
<dbReference type="Proteomes" id="UP000001070">
    <property type="component" value="Unassembled WGS sequence"/>
</dbReference>
<dbReference type="GO" id="GO:0004222">
    <property type="term" value="F:metalloendopeptidase activity"/>
    <property type="evidence" value="ECO:0007669"/>
    <property type="project" value="UniProtKB-UniRule"/>
</dbReference>
<evidence type="ECO:0000256" key="6">
    <source>
        <dbReference type="ARBA" id="ARBA00044456"/>
    </source>
</evidence>
<accession>B4JW13</accession>
<dbReference type="InterPro" id="IPR027057">
    <property type="entry name" value="CAXX_Prtase_1"/>
</dbReference>
<feature type="transmembrane region" description="Helical" evidence="9">
    <location>
        <begin position="355"/>
        <end position="376"/>
    </location>
</feature>
<dbReference type="OrthoDB" id="360839at2759"/>
<dbReference type="EMBL" id="CH916375">
    <property type="protein sequence ID" value="EDV98151.1"/>
    <property type="molecule type" value="Genomic_DNA"/>
</dbReference>
<dbReference type="InParanoid" id="B4JW13"/>
<dbReference type="Gene3D" id="3.30.2010.10">
    <property type="entry name" value="Metalloproteases ('zincins'), catalytic domain"/>
    <property type="match status" value="1"/>
</dbReference>
<keyword evidence="2 8" id="KW-0479">Metal-binding</keyword>
<comment type="function">
    <text evidence="9">Proteolytically removes the C-terminal three residues of farnesylated proteins.</text>
</comment>
<comment type="subcellular location">
    <subcellularLocation>
        <location evidence="9">Endoplasmic reticulum membrane</location>
        <topology evidence="9">Multi-pass membrane protein</topology>
    </subcellularLocation>
</comment>
<evidence type="ECO:0000256" key="3">
    <source>
        <dbReference type="ARBA" id="ARBA00022801"/>
    </source>
</evidence>